<evidence type="ECO:0000313" key="1">
    <source>
        <dbReference type="EnsemblMetazoa" id="G27102.2:cds"/>
    </source>
</evidence>
<dbReference type="AlphaFoldDB" id="A0A8W8L833"/>
<dbReference type="GO" id="GO:0000387">
    <property type="term" value="P:spliceosomal snRNP assembly"/>
    <property type="evidence" value="ECO:0007669"/>
    <property type="project" value="InterPro"/>
</dbReference>
<organism evidence="1 2">
    <name type="scientific">Magallana gigas</name>
    <name type="common">Pacific oyster</name>
    <name type="synonym">Crassostrea gigas</name>
    <dbReference type="NCBI Taxonomy" id="29159"/>
    <lineage>
        <taxon>Eukaryota</taxon>
        <taxon>Metazoa</taxon>
        <taxon>Spiralia</taxon>
        <taxon>Lophotrochozoa</taxon>
        <taxon>Mollusca</taxon>
        <taxon>Bivalvia</taxon>
        <taxon>Autobranchia</taxon>
        <taxon>Pteriomorphia</taxon>
        <taxon>Ostreida</taxon>
        <taxon>Ostreoidea</taxon>
        <taxon>Ostreidae</taxon>
        <taxon>Magallana</taxon>
    </lineage>
</organism>
<dbReference type="Proteomes" id="UP000005408">
    <property type="component" value="Unassembled WGS sequence"/>
</dbReference>
<protein>
    <submittedName>
        <fullName evidence="1">Uncharacterized protein</fullName>
    </submittedName>
</protein>
<dbReference type="InterPro" id="IPR033265">
    <property type="entry name" value="GEMIN4"/>
</dbReference>
<proteinExistence type="predicted"/>
<evidence type="ECO:0000313" key="2">
    <source>
        <dbReference type="Proteomes" id="UP000005408"/>
    </source>
</evidence>
<name>A0A8W8L833_MAGGI</name>
<dbReference type="PANTHER" id="PTHR15571">
    <property type="entry name" value="GEM-ASSOCIATED PROTEIN 4"/>
    <property type="match status" value="1"/>
</dbReference>
<dbReference type="OrthoDB" id="9875414at2759"/>
<dbReference type="EnsemblMetazoa" id="G27102.2">
    <property type="protein sequence ID" value="G27102.2:cds"/>
    <property type="gene ID" value="G27102"/>
</dbReference>
<keyword evidence="2" id="KW-1185">Reference proteome</keyword>
<accession>A0A8W8L833</accession>
<dbReference type="GO" id="GO:0032797">
    <property type="term" value="C:SMN complex"/>
    <property type="evidence" value="ECO:0007669"/>
    <property type="project" value="InterPro"/>
</dbReference>
<sequence>MIYCTEFVILQSALQLVDKVQQNGQNISSNEDRANSSVNVLKLAVQEIVQGVEEDNEPEEQLLWSKRIHCTVLYKVLTLHYEESLEKLSVEIIDDFSDGPIEPQKIDSRDALSSILPPVSLSLYFNIVQQCDWFHFFTETLSHLREDLAYRLIKDGLTHLQQQENYKACDLKLGFCFLEYLVTYLTSGVNTDTANEALTLLPDVVVQCCKVIDSLDENSMQSEDVNVLATGFHQTSLLLCLCNGANSTENLQNWFLGNTIAIRRSASESEKNFDLKDNFGNLARENTTECFLQLNRETVAYVREILSLETLLTFLIKLMSVGGQALSCSLLGSLTSEAEQRFISVCETTILMHPDNLNSKPTPTPSKVSVMVDSKNLCRQVIESLSEACKNSDVRDTCETIHNYLSSLLKSVTFNNDIFPDICITAAIWRIQERQTAFKDILLRFVKSPVASLWSCDKLLSVLQSQPEILAEEEIMLHLYDLVWKLNGTLAKPHLNKLIKLVLDSFGHLDFSSCGKHVLHVYRTYKQWPNPNPIAPQSLNQTLNKITAGIAGKVLLEVLQAALQDADLIMVQLLERAAGSTQQADIVCSIFQTLRELCVCPDASGRSKLCSKMDSFLTTHSFNQKEQDIVIKFLQSLIKSSPEADPVLNAEEIYLSVIVPHLSLHRPNHSVLGVRLALDLGTMLLAEILNQGKSNLDLTLSLVLAAEVLDNCSVLWCDDTEKVTLKQRLVAFLNQLRQFQKLETTFCVNWIVKVTMDYDCAVRMAILQVCLTEEEFHDVCDILCHDLFLADKDLDYVNILRLAAVSETLSDRIGSYCQQKLNYNILILTLLQVGPHLITEEWIRMFKFLRNLISLRYLNVSVRMHGILPLVNLEGLSTSLPLSQLLSDFLKLQRYMYSEDQRSPAATEYCIRSAMAVFKNVVMEDITSIPPQCCLFLLTQSFSHIIMATGENPTEMLDSVNILLLDIVCQIEELSKGNSGTAFRDQLSGILHTSHSIRNAETKEMVQKKIFSFLQ</sequence>
<dbReference type="PANTHER" id="PTHR15571:SF2">
    <property type="entry name" value="GEM-ASSOCIATED PROTEIN 4"/>
    <property type="match status" value="1"/>
</dbReference>
<dbReference type="OMA" id="SCHNWLP"/>
<reference evidence="1" key="1">
    <citation type="submission" date="2022-08" db="UniProtKB">
        <authorList>
            <consortium name="EnsemblMetazoa"/>
        </authorList>
    </citation>
    <scope>IDENTIFICATION</scope>
    <source>
        <strain evidence="1">05x7-T-G4-1.051#20</strain>
    </source>
</reference>
<dbReference type="GO" id="GO:0006364">
    <property type="term" value="P:rRNA processing"/>
    <property type="evidence" value="ECO:0007669"/>
    <property type="project" value="InterPro"/>
</dbReference>